<organism evidence="2 3">
    <name type="scientific">Nonomuraea ferruginea</name>
    <dbReference type="NCBI Taxonomy" id="46174"/>
    <lineage>
        <taxon>Bacteria</taxon>
        <taxon>Bacillati</taxon>
        <taxon>Actinomycetota</taxon>
        <taxon>Actinomycetes</taxon>
        <taxon>Streptosporangiales</taxon>
        <taxon>Streptosporangiaceae</taxon>
        <taxon>Nonomuraea</taxon>
    </lineage>
</organism>
<dbReference type="InterPro" id="IPR046023">
    <property type="entry name" value="DUF5980"/>
</dbReference>
<evidence type="ECO:0000256" key="1">
    <source>
        <dbReference type="SAM" id="SignalP"/>
    </source>
</evidence>
<name>A0ABT4T371_9ACTN</name>
<dbReference type="Proteomes" id="UP001212498">
    <property type="component" value="Unassembled WGS sequence"/>
</dbReference>
<evidence type="ECO:0000313" key="3">
    <source>
        <dbReference type="Proteomes" id="UP001212498"/>
    </source>
</evidence>
<keyword evidence="1" id="KW-0732">Signal</keyword>
<dbReference type="RefSeq" id="WP_271278093.1">
    <property type="nucleotide sequence ID" value="NZ_BAABFD010000001.1"/>
</dbReference>
<feature type="chain" id="PRO_5045328164" evidence="1">
    <location>
        <begin position="29"/>
        <end position="139"/>
    </location>
</feature>
<dbReference type="EMBL" id="JAPNUD010000080">
    <property type="protein sequence ID" value="MDA0643929.1"/>
    <property type="molecule type" value="Genomic_DNA"/>
</dbReference>
<dbReference type="Pfam" id="PF19410">
    <property type="entry name" value="DUF5980"/>
    <property type="match status" value="1"/>
</dbReference>
<evidence type="ECO:0000313" key="2">
    <source>
        <dbReference type="EMBL" id="MDA0643929.1"/>
    </source>
</evidence>
<accession>A0ABT4T371</accession>
<gene>
    <name evidence="2" type="ORF">OUY24_25150</name>
</gene>
<sequence>MSHRAARAALGVTAGLAIALAGSTPTSAATWDLMGENQICIKHGHSHWTYFLAAVVGTWSSTVHVTVENLPAGAVVTQADAIPPGSNHTNSNGSTTVNGWVFAEFDPLPIGVYTAQMTASDGTQTLSDPVTITVKERCY</sequence>
<keyword evidence="3" id="KW-1185">Reference proteome</keyword>
<reference evidence="2 3" key="1">
    <citation type="submission" date="2022-11" db="EMBL/GenBank/DDBJ databases">
        <title>Nonomuraea corallina sp. nov., a new species of the genus Nonomuraea isolated from sea side sediment in Thai sea.</title>
        <authorList>
            <person name="Ngamcharungchit C."/>
            <person name="Matsumoto A."/>
            <person name="Suriyachadkun C."/>
            <person name="Panbangred W."/>
            <person name="Inahashi Y."/>
            <person name="Intra B."/>
        </authorList>
    </citation>
    <scope>NUCLEOTIDE SEQUENCE [LARGE SCALE GENOMIC DNA]</scope>
    <source>
        <strain evidence="2 3">DSM 43553</strain>
    </source>
</reference>
<proteinExistence type="predicted"/>
<comment type="caution">
    <text evidence="2">The sequence shown here is derived from an EMBL/GenBank/DDBJ whole genome shotgun (WGS) entry which is preliminary data.</text>
</comment>
<feature type="signal peptide" evidence="1">
    <location>
        <begin position="1"/>
        <end position="28"/>
    </location>
</feature>
<protein>
    <submittedName>
        <fullName evidence="2">DUF5980 family protein</fullName>
    </submittedName>
</protein>